<comment type="caution">
    <text evidence="5">The sequence shown here is derived from an EMBL/GenBank/DDBJ whole genome shotgun (WGS) entry which is preliminary data.</text>
</comment>
<dbReference type="PANTHER" id="PTHR23115">
    <property type="entry name" value="TRANSLATION FACTOR"/>
    <property type="match status" value="1"/>
</dbReference>
<dbReference type="InterPro" id="IPR054696">
    <property type="entry name" value="GTP-eEF1A_C"/>
</dbReference>
<keyword evidence="1" id="KW-0547">Nucleotide-binding</keyword>
<feature type="domain" description="GTP-eEF1A C-terminal" evidence="4">
    <location>
        <begin position="175"/>
        <end position="274"/>
    </location>
</feature>
<reference evidence="5" key="1">
    <citation type="journal article" date="2021" name="PeerJ">
        <title>Extensive microbial diversity within the chicken gut microbiome revealed by metagenomics and culture.</title>
        <authorList>
            <person name="Gilroy R."/>
            <person name="Ravi A."/>
            <person name="Getino M."/>
            <person name="Pursley I."/>
            <person name="Horton D.L."/>
            <person name="Alikhan N.F."/>
            <person name="Baker D."/>
            <person name="Gharbi K."/>
            <person name="Hall N."/>
            <person name="Watson M."/>
            <person name="Adriaenssens E.M."/>
            <person name="Foster-Nyarko E."/>
            <person name="Jarju S."/>
            <person name="Secka A."/>
            <person name="Antonio M."/>
            <person name="Oren A."/>
            <person name="Chaudhuri R.R."/>
            <person name="La Ragione R."/>
            <person name="Hildebrand F."/>
            <person name="Pallen M.J."/>
        </authorList>
    </citation>
    <scope>NUCLEOTIDE SEQUENCE</scope>
    <source>
        <strain evidence="5">9264</strain>
    </source>
</reference>
<protein>
    <submittedName>
        <fullName evidence="5">Sulfate adenylyltransferase</fullName>
    </submittedName>
</protein>
<dbReference type="InterPro" id="IPR027417">
    <property type="entry name" value="P-loop_NTPase"/>
</dbReference>
<dbReference type="InterPro" id="IPR009000">
    <property type="entry name" value="Transl_B-barrel_sf"/>
</dbReference>
<dbReference type="InterPro" id="IPR050100">
    <property type="entry name" value="TRAFAC_GTPase_members"/>
</dbReference>
<feature type="domain" description="Translation elongation factor EFTu-like" evidence="3">
    <location>
        <begin position="104"/>
        <end position="164"/>
    </location>
</feature>
<dbReference type="Proteomes" id="UP000823889">
    <property type="component" value="Unassembled WGS sequence"/>
</dbReference>
<accession>A0A9D2U7R1</accession>
<feature type="non-terminal residue" evidence="5">
    <location>
        <position position="1"/>
    </location>
</feature>
<dbReference type="EMBL" id="DWUQ01000096">
    <property type="protein sequence ID" value="HJD44326.1"/>
    <property type="molecule type" value="Genomic_DNA"/>
</dbReference>
<sequence length="278" mass="31048">VAINKMDLVNWDEAVFNRIQAAYAELAAQVGIENFYAIPISALQGENIAHASTLTPWYQGEALLPLLEHLPLIDTAENEQVRLFVQWVIRHDGHAAEAFRGYAGQLESGHLQVGDRIRVWPSQQEAQIRALYRADQPVEQVQAGDPITIVLDKELDISRGDLLTLANNTVTTTREFDAELCWLDEQALSLPRTYWLKQGSRLTQAKIRTIHQVRDIQTLQPNATSSDLRMNDIASVRVQCRDPLVIEDYAEQPITGSFILIDSATNQTAAAGLVQQIG</sequence>
<name>A0A9D2U7R1_9BURK</name>
<dbReference type="Pfam" id="PF03144">
    <property type="entry name" value="GTP_EFTU_D2"/>
    <property type="match status" value="1"/>
</dbReference>
<evidence type="ECO:0000259" key="4">
    <source>
        <dbReference type="Pfam" id="PF22594"/>
    </source>
</evidence>
<evidence type="ECO:0000313" key="6">
    <source>
        <dbReference type="Proteomes" id="UP000823889"/>
    </source>
</evidence>
<dbReference type="AlphaFoldDB" id="A0A9D2U7R1"/>
<dbReference type="Pfam" id="PF22594">
    <property type="entry name" value="GTP-eEF1A_C"/>
    <property type="match status" value="1"/>
</dbReference>
<dbReference type="SUPFAM" id="SSF50447">
    <property type="entry name" value="Translation proteins"/>
    <property type="match status" value="1"/>
</dbReference>
<gene>
    <name evidence="5" type="ORF">H9906_04765</name>
</gene>
<dbReference type="InterPro" id="IPR004161">
    <property type="entry name" value="EFTu-like_2"/>
</dbReference>
<evidence type="ECO:0000259" key="3">
    <source>
        <dbReference type="Pfam" id="PF03144"/>
    </source>
</evidence>
<keyword evidence="5" id="KW-0548">Nucleotidyltransferase</keyword>
<evidence type="ECO:0000313" key="5">
    <source>
        <dbReference type="EMBL" id="HJD44326.1"/>
    </source>
</evidence>
<evidence type="ECO:0000256" key="1">
    <source>
        <dbReference type="ARBA" id="ARBA00022741"/>
    </source>
</evidence>
<keyword evidence="5" id="KW-0808">Transferase</keyword>
<dbReference type="SUPFAM" id="SSF52540">
    <property type="entry name" value="P-loop containing nucleoside triphosphate hydrolases"/>
    <property type="match status" value="1"/>
</dbReference>
<dbReference type="SUPFAM" id="SSF50465">
    <property type="entry name" value="EF-Tu/eEF-1alpha/eIF2-gamma C-terminal domain"/>
    <property type="match status" value="1"/>
</dbReference>
<dbReference type="InterPro" id="IPR044139">
    <property type="entry name" value="CysN_NoDQ_III"/>
</dbReference>
<dbReference type="CDD" id="cd04095">
    <property type="entry name" value="CysN_NoDQ_III"/>
    <property type="match status" value="1"/>
</dbReference>
<evidence type="ECO:0000256" key="2">
    <source>
        <dbReference type="ARBA" id="ARBA00023134"/>
    </source>
</evidence>
<organism evidence="5 6">
    <name type="scientific">Candidatus Paenalcaligenes intestinipullorum</name>
    <dbReference type="NCBI Taxonomy" id="2838718"/>
    <lineage>
        <taxon>Bacteria</taxon>
        <taxon>Pseudomonadati</taxon>
        <taxon>Pseudomonadota</taxon>
        <taxon>Betaproteobacteria</taxon>
        <taxon>Burkholderiales</taxon>
        <taxon>Alcaligenaceae</taxon>
        <taxon>Paenalcaligenes</taxon>
    </lineage>
</organism>
<dbReference type="Gene3D" id="2.40.30.10">
    <property type="entry name" value="Translation factors"/>
    <property type="match status" value="2"/>
</dbReference>
<dbReference type="GO" id="GO:0005525">
    <property type="term" value="F:GTP binding"/>
    <property type="evidence" value="ECO:0007669"/>
    <property type="project" value="UniProtKB-KW"/>
</dbReference>
<reference evidence="5" key="2">
    <citation type="submission" date="2021-04" db="EMBL/GenBank/DDBJ databases">
        <authorList>
            <person name="Gilroy R."/>
        </authorList>
    </citation>
    <scope>NUCLEOTIDE SEQUENCE</scope>
    <source>
        <strain evidence="5">9264</strain>
    </source>
</reference>
<dbReference type="GO" id="GO:0016779">
    <property type="term" value="F:nucleotidyltransferase activity"/>
    <property type="evidence" value="ECO:0007669"/>
    <property type="project" value="UniProtKB-KW"/>
</dbReference>
<keyword evidence="2" id="KW-0342">GTP-binding</keyword>
<dbReference type="InterPro" id="IPR009001">
    <property type="entry name" value="Transl_elong_EF1A/Init_IF2_C"/>
</dbReference>
<dbReference type="Gene3D" id="3.40.50.300">
    <property type="entry name" value="P-loop containing nucleotide triphosphate hydrolases"/>
    <property type="match status" value="1"/>
</dbReference>
<proteinExistence type="predicted"/>